<proteinExistence type="predicted"/>
<sequence>MNTPIQTMVDRRAVVHAYRHLYRQGLKAIQYSTPGRYMVLKTLRTSYRSPSEKFDPAKVAKTLQFLERATEVAGMEHKILRNILMARYWEQDHLTKDSRLRSLGLGHVENQLRTSASDHLNLTLDRLNESLGTCLR</sequence>
<reference evidence="1" key="2">
    <citation type="submission" date="2023-01" db="EMBL/GenBank/DDBJ databases">
        <authorList>
            <person name="Petersen C."/>
        </authorList>
    </citation>
    <scope>NUCLEOTIDE SEQUENCE</scope>
    <source>
        <strain evidence="1">IBT 15450</strain>
    </source>
</reference>
<keyword evidence="2" id="KW-1185">Reference proteome</keyword>
<gene>
    <name evidence="1" type="ORF">N7460_003597</name>
</gene>
<dbReference type="AlphaFoldDB" id="A0AAD6NAV0"/>
<comment type="caution">
    <text evidence="1">The sequence shown here is derived from an EMBL/GenBank/DDBJ whole genome shotgun (WGS) entry which is preliminary data.</text>
</comment>
<evidence type="ECO:0000313" key="2">
    <source>
        <dbReference type="Proteomes" id="UP001219568"/>
    </source>
</evidence>
<name>A0AAD6NAV0_PENCN</name>
<reference evidence="1" key="1">
    <citation type="journal article" date="2023" name="IMA Fungus">
        <title>Comparative genomic study of the Penicillium genus elucidates a diverse pangenome and 15 lateral gene transfer events.</title>
        <authorList>
            <person name="Petersen C."/>
            <person name="Sorensen T."/>
            <person name="Nielsen M.R."/>
            <person name="Sondergaard T.E."/>
            <person name="Sorensen J.L."/>
            <person name="Fitzpatrick D.A."/>
            <person name="Frisvad J.C."/>
            <person name="Nielsen K.L."/>
        </authorList>
    </citation>
    <scope>NUCLEOTIDE SEQUENCE</scope>
    <source>
        <strain evidence="1">IBT 15450</strain>
    </source>
</reference>
<evidence type="ECO:0000313" key="1">
    <source>
        <dbReference type="EMBL" id="KAJ6047450.1"/>
    </source>
</evidence>
<dbReference type="Proteomes" id="UP001219568">
    <property type="component" value="Unassembled WGS sequence"/>
</dbReference>
<protein>
    <submittedName>
        <fullName evidence="1">Uncharacterized protein</fullName>
    </submittedName>
</protein>
<dbReference type="EMBL" id="JAQJZL010000003">
    <property type="protein sequence ID" value="KAJ6047450.1"/>
    <property type="molecule type" value="Genomic_DNA"/>
</dbReference>
<organism evidence="1 2">
    <name type="scientific">Penicillium canescens</name>
    <dbReference type="NCBI Taxonomy" id="5083"/>
    <lineage>
        <taxon>Eukaryota</taxon>
        <taxon>Fungi</taxon>
        <taxon>Dikarya</taxon>
        <taxon>Ascomycota</taxon>
        <taxon>Pezizomycotina</taxon>
        <taxon>Eurotiomycetes</taxon>
        <taxon>Eurotiomycetidae</taxon>
        <taxon>Eurotiales</taxon>
        <taxon>Aspergillaceae</taxon>
        <taxon>Penicillium</taxon>
    </lineage>
</organism>
<accession>A0AAD6NAV0</accession>